<evidence type="ECO:0000313" key="3">
    <source>
        <dbReference type="EMBL" id="KAF4666186.1"/>
    </source>
</evidence>
<dbReference type="Proteomes" id="UP000591131">
    <property type="component" value="Unassembled WGS sequence"/>
</dbReference>
<accession>A0A7J6M447</accession>
<dbReference type="PROSITE" id="PS51746">
    <property type="entry name" value="PPM_2"/>
    <property type="match status" value="1"/>
</dbReference>
<dbReference type="Gene3D" id="3.60.40.10">
    <property type="entry name" value="PPM-type phosphatase domain"/>
    <property type="match status" value="1"/>
</dbReference>
<dbReference type="CDD" id="cd00143">
    <property type="entry name" value="PP2Cc"/>
    <property type="match status" value="1"/>
</dbReference>
<evidence type="ECO:0000313" key="4">
    <source>
        <dbReference type="Proteomes" id="UP000591131"/>
    </source>
</evidence>
<evidence type="ECO:0000256" key="1">
    <source>
        <dbReference type="SAM" id="MobiDB-lite"/>
    </source>
</evidence>
<dbReference type="GO" id="GO:0004722">
    <property type="term" value="F:protein serine/threonine phosphatase activity"/>
    <property type="evidence" value="ECO:0007669"/>
    <property type="project" value="InterPro"/>
</dbReference>
<dbReference type="EMBL" id="JAAPAO010000241">
    <property type="protein sequence ID" value="KAF4666186.1"/>
    <property type="molecule type" value="Genomic_DNA"/>
</dbReference>
<feature type="region of interest" description="Disordered" evidence="1">
    <location>
        <begin position="125"/>
        <end position="151"/>
    </location>
</feature>
<dbReference type="InterPro" id="IPR036457">
    <property type="entry name" value="PPM-type-like_dom_sf"/>
</dbReference>
<dbReference type="Pfam" id="PF00481">
    <property type="entry name" value="PP2C"/>
    <property type="match status" value="1"/>
</dbReference>
<keyword evidence="4" id="KW-1185">Reference proteome</keyword>
<dbReference type="PANTHER" id="PTHR47992">
    <property type="entry name" value="PROTEIN PHOSPHATASE"/>
    <property type="match status" value="1"/>
</dbReference>
<reference evidence="3 4" key="1">
    <citation type="submission" date="2020-04" db="EMBL/GenBank/DDBJ databases">
        <title>Perkinsus chesapeaki whole genome sequence.</title>
        <authorList>
            <person name="Bogema D.R."/>
        </authorList>
    </citation>
    <scope>NUCLEOTIDE SEQUENCE [LARGE SCALE GENOMIC DNA]</scope>
    <source>
        <strain evidence="3">ATCC PRA-425</strain>
    </source>
</reference>
<dbReference type="OrthoDB" id="10264738at2759"/>
<organism evidence="3 4">
    <name type="scientific">Perkinsus chesapeaki</name>
    <name type="common">Clam parasite</name>
    <name type="synonym">Perkinsus andrewsi</name>
    <dbReference type="NCBI Taxonomy" id="330153"/>
    <lineage>
        <taxon>Eukaryota</taxon>
        <taxon>Sar</taxon>
        <taxon>Alveolata</taxon>
        <taxon>Perkinsozoa</taxon>
        <taxon>Perkinsea</taxon>
        <taxon>Perkinsida</taxon>
        <taxon>Perkinsidae</taxon>
        <taxon>Perkinsus</taxon>
    </lineage>
</organism>
<name>A0A7J6M447_PERCH</name>
<dbReference type="AlphaFoldDB" id="A0A7J6M447"/>
<dbReference type="SUPFAM" id="SSF81606">
    <property type="entry name" value="PP2C-like"/>
    <property type="match status" value="1"/>
</dbReference>
<sequence>MDPPTALRTAILDIDGAVTDTDELTGIVGSTVVCLMTDGESLWTANTGDCRAVKAELVDDKEWSPTVGGRVSWGDDYSGVVLGSAPHGRVLVQPDDMPNKRKYLSREKLRPYHNLAVMTTRLTTDHKPCDPREASRIEASGGKVTCSDPSDPESATYRVNGALGVSRSVGVRSFKQYGVVADPDVTMVKTNDKSQQWLIMMCTDGVWDVMDDQTAAEIALSVSPRTVENMSQAVVEEAKKRGSRDNLTCMVVYLKWKNTTTTAADGKNRPYD</sequence>
<dbReference type="SMART" id="SM00332">
    <property type="entry name" value="PP2Cc"/>
    <property type="match status" value="1"/>
</dbReference>
<protein>
    <recommendedName>
        <fullName evidence="2">PPM-type phosphatase domain-containing protein</fullName>
    </recommendedName>
</protein>
<feature type="domain" description="PPM-type phosphatase" evidence="2">
    <location>
        <begin position="1"/>
        <end position="254"/>
    </location>
</feature>
<proteinExistence type="predicted"/>
<dbReference type="InterPro" id="IPR015655">
    <property type="entry name" value="PP2C"/>
</dbReference>
<evidence type="ECO:0000259" key="2">
    <source>
        <dbReference type="PROSITE" id="PS51746"/>
    </source>
</evidence>
<gene>
    <name evidence="3" type="ORF">FOL47_004229</name>
</gene>
<dbReference type="InterPro" id="IPR001932">
    <property type="entry name" value="PPM-type_phosphatase-like_dom"/>
</dbReference>
<feature type="compositionally biased region" description="Basic and acidic residues" evidence="1">
    <location>
        <begin position="125"/>
        <end position="136"/>
    </location>
</feature>
<comment type="caution">
    <text evidence="3">The sequence shown here is derived from an EMBL/GenBank/DDBJ whole genome shotgun (WGS) entry which is preliminary data.</text>
</comment>